<dbReference type="Gene3D" id="3.40.190.290">
    <property type="match status" value="1"/>
</dbReference>
<evidence type="ECO:0000313" key="7">
    <source>
        <dbReference type="Proteomes" id="UP001500279"/>
    </source>
</evidence>
<keyword evidence="4" id="KW-0804">Transcription</keyword>
<gene>
    <name evidence="6" type="ORF">GCM10009107_28180</name>
</gene>
<name>A0ABN1K3I7_9BURK</name>
<keyword evidence="3" id="KW-0238">DNA-binding</keyword>
<evidence type="ECO:0000256" key="2">
    <source>
        <dbReference type="ARBA" id="ARBA00023015"/>
    </source>
</evidence>
<evidence type="ECO:0000256" key="3">
    <source>
        <dbReference type="ARBA" id="ARBA00023125"/>
    </source>
</evidence>
<dbReference type="SUPFAM" id="SSF46785">
    <property type="entry name" value="Winged helix' DNA-binding domain"/>
    <property type="match status" value="1"/>
</dbReference>
<organism evidence="6 7">
    <name type="scientific">Ideonella azotifigens</name>
    <dbReference type="NCBI Taxonomy" id="513160"/>
    <lineage>
        <taxon>Bacteria</taxon>
        <taxon>Pseudomonadati</taxon>
        <taxon>Pseudomonadota</taxon>
        <taxon>Betaproteobacteria</taxon>
        <taxon>Burkholderiales</taxon>
        <taxon>Sphaerotilaceae</taxon>
        <taxon>Ideonella</taxon>
    </lineage>
</organism>
<evidence type="ECO:0000259" key="5">
    <source>
        <dbReference type="PROSITE" id="PS50931"/>
    </source>
</evidence>
<comment type="caution">
    <text evidence="6">The sequence shown here is derived from an EMBL/GenBank/DDBJ whole genome shotgun (WGS) entry which is preliminary data.</text>
</comment>
<dbReference type="PANTHER" id="PTHR30537">
    <property type="entry name" value="HTH-TYPE TRANSCRIPTIONAL REGULATOR"/>
    <property type="match status" value="1"/>
</dbReference>
<dbReference type="InterPro" id="IPR036390">
    <property type="entry name" value="WH_DNA-bd_sf"/>
</dbReference>
<dbReference type="PROSITE" id="PS50931">
    <property type="entry name" value="HTH_LYSR"/>
    <property type="match status" value="1"/>
</dbReference>
<dbReference type="InterPro" id="IPR058163">
    <property type="entry name" value="LysR-type_TF_proteobact-type"/>
</dbReference>
<feature type="domain" description="HTH lysR-type" evidence="5">
    <location>
        <begin position="1"/>
        <end position="53"/>
    </location>
</feature>
<protein>
    <submittedName>
        <fullName evidence="6">LysR family transcriptional regulator</fullName>
    </submittedName>
</protein>
<proteinExistence type="inferred from homology"/>
<dbReference type="InterPro" id="IPR000847">
    <property type="entry name" value="LysR_HTH_N"/>
</dbReference>
<dbReference type="Pfam" id="PF03466">
    <property type="entry name" value="LysR_substrate"/>
    <property type="match status" value="1"/>
</dbReference>
<dbReference type="Pfam" id="PF00126">
    <property type="entry name" value="HTH_1"/>
    <property type="match status" value="1"/>
</dbReference>
<dbReference type="Proteomes" id="UP001500279">
    <property type="component" value="Unassembled WGS sequence"/>
</dbReference>
<dbReference type="InterPro" id="IPR005119">
    <property type="entry name" value="LysR_subst-bd"/>
</dbReference>
<dbReference type="EMBL" id="BAAAEW010000018">
    <property type="protein sequence ID" value="GAA0753287.1"/>
    <property type="molecule type" value="Genomic_DNA"/>
</dbReference>
<keyword evidence="7" id="KW-1185">Reference proteome</keyword>
<keyword evidence="2" id="KW-0805">Transcription regulation</keyword>
<reference evidence="6 7" key="1">
    <citation type="journal article" date="2019" name="Int. J. Syst. Evol. Microbiol.">
        <title>The Global Catalogue of Microorganisms (GCM) 10K type strain sequencing project: providing services to taxonomists for standard genome sequencing and annotation.</title>
        <authorList>
            <consortium name="The Broad Institute Genomics Platform"/>
            <consortium name="The Broad Institute Genome Sequencing Center for Infectious Disease"/>
            <person name="Wu L."/>
            <person name="Ma J."/>
        </authorList>
    </citation>
    <scope>NUCLEOTIDE SEQUENCE [LARGE SCALE GENOMIC DNA]</scope>
    <source>
        <strain evidence="6 7">JCM 15503</strain>
    </source>
</reference>
<evidence type="ECO:0000256" key="4">
    <source>
        <dbReference type="ARBA" id="ARBA00023163"/>
    </source>
</evidence>
<dbReference type="PANTHER" id="PTHR30537:SF5">
    <property type="entry name" value="HTH-TYPE TRANSCRIPTIONAL ACTIVATOR TTDR-RELATED"/>
    <property type="match status" value="1"/>
</dbReference>
<sequence length="307" mass="33174">MQVFTAVVDAGSLTAAGQRLEMSTTMVGNHLRALEQRLGALLLHRTTRRQRLTEFGALYHARCTDILGQIEAAGRLAEDALATPGGTLRVTAPPTFGAECLMPLLPEYLARHPAVKVDVVLTDRVVDLVDEGFDAAFRLGTLESPRLVARPLRDHRLLLCAAPAYVARRGRPVRPQELSGHECLAFTYPAGTEWRWTERQWRFAAAQGGGEIVVAVDGPVAVNQAQALRRAALAGLGIAMLPEVMVAADLAEGRLLQLLTGHALPSRPMHLLYAPERQRSPKLKGFIEFALQAFGDEGALSPTAGTA</sequence>
<dbReference type="SUPFAM" id="SSF53850">
    <property type="entry name" value="Periplasmic binding protein-like II"/>
    <property type="match status" value="1"/>
</dbReference>
<dbReference type="Gene3D" id="1.10.10.10">
    <property type="entry name" value="Winged helix-like DNA-binding domain superfamily/Winged helix DNA-binding domain"/>
    <property type="match status" value="1"/>
</dbReference>
<dbReference type="InterPro" id="IPR036388">
    <property type="entry name" value="WH-like_DNA-bd_sf"/>
</dbReference>
<evidence type="ECO:0000256" key="1">
    <source>
        <dbReference type="ARBA" id="ARBA00009437"/>
    </source>
</evidence>
<accession>A0ABN1K3I7</accession>
<evidence type="ECO:0000313" key="6">
    <source>
        <dbReference type="EMBL" id="GAA0753287.1"/>
    </source>
</evidence>
<comment type="similarity">
    <text evidence="1">Belongs to the LysR transcriptional regulatory family.</text>
</comment>